<dbReference type="HOGENOM" id="CLU_006462_1_2_9"/>
<evidence type="ECO:0000256" key="3">
    <source>
        <dbReference type="ARBA" id="ARBA00023295"/>
    </source>
</evidence>
<dbReference type="InterPro" id="IPR045857">
    <property type="entry name" value="O16G_dom_2"/>
</dbReference>
<dbReference type="Pfam" id="PF00128">
    <property type="entry name" value="Alpha-amylase"/>
    <property type="match status" value="1"/>
</dbReference>
<dbReference type="GO" id="GO:0004556">
    <property type="term" value="F:alpha-amylase activity"/>
    <property type="evidence" value="ECO:0007669"/>
    <property type="project" value="TreeGrafter"/>
</dbReference>
<dbReference type="Gene3D" id="2.60.40.1180">
    <property type="entry name" value="Golgi alpha-mannosidase II"/>
    <property type="match status" value="1"/>
</dbReference>
<keyword evidence="2" id="KW-0378">Hydrolase</keyword>
<dbReference type="InterPro" id="IPR006047">
    <property type="entry name" value="GH13_cat_dom"/>
</dbReference>
<evidence type="ECO:0000256" key="8">
    <source>
        <dbReference type="ARBA" id="ARBA00078103"/>
    </source>
</evidence>
<evidence type="ECO:0000259" key="11">
    <source>
        <dbReference type="SMART" id="SM00642"/>
    </source>
</evidence>
<dbReference type="GO" id="GO:0043896">
    <property type="term" value="F:glucan 1,6-alpha-glucosidase activity"/>
    <property type="evidence" value="ECO:0007669"/>
    <property type="project" value="UniProtKB-EC"/>
</dbReference>
<dbReference type="NCBIfam" id="NF008183">
    <property type="entry name" value="PRK10933.1"/>
    <property type="match status" value="1"/>
</dbReference>
<dbReference type="PATRIC" id="fig|1214179.4.peg.1594"/>
<sequence length="538" mass="62355">MPEIQKTDWWKKSVIYQIYPRSFQDSNGDGVGDIRGIISRLDYLHELGIDAIWLSPVYQSPMDDNGYDISDYQGIAPEFGTMEDMEELIAEGHKRNIKIIMDLVLNHTSDEHFWFQEALKGPDNPYYDYYVWADEPNELRSTFSGSAWEYVPHLNKYYLHQFSVKQPDLNWKNPALKQEIWDMINFWIEKGVGGFRLDVIDLIGKEPEKLITADGPTLHPLIQELNEKTFGAYDLVTVGETWSANPENSQLYSHPDRKEFSMIFQFEHVGLDQQEGKEKWDLAPLDPARLHNVLSKWQTELVGKGWNSLFWNNHDLPRAISRFGDDRPAFRELSGKMLAIYLHFMSGTPYIYQGEEIGMINAPITDISQADDIETRRMYAERIENGFTKEELITSINAKGRDNARRPMQWTAEEGAGFSTGQAWLALGDTVKDINVEKALADKQSLFYTYQKLIALRKEYPCMSEGKYEVMETGNSSVMAYRKYDEQDDFIILVNFSSQEQAYTIAVEEYSIFMNNYENEEAINKGMLRPFEAIVFKK</sequence>
<evidence type="ECO:0000256" key="7">
    <source>
        <dbReference type="ARBA" id="ARBA00070448"/>
    </source>
</evidence>
<evidence type="ECO:0000256" key="5">
    <source>
        <dbReference type="ARBA" id="ARBA00058853"/>
    </source>
</evidence>
<dbReference type="SUPFAM" id="SSF51011">
    <property type="entry name" value="Glycosyl hydrolase domain"/>
    <property type="match status" value="1"/>
</dbReference>
<evidence type="ECO:0000256" key="9">
    <source>
        <dbReference type="ARBA" id="ARBA00081848"/>
    </source>
</evidence>
<gene>
    <name evidence="12" type="ORF">ID09_08085</name>
</gene>
<dbReference type="AlphaFoldDB" id="A0A075SKR3"/>
<keyword evidence="3" id="KW-0326">Glycosidase</keyword>
<proteinExistence type="inferred from homology"/>
<evidence type="ECO:0000313" key="13">
    <source>
        <dbReference type="Proteomes" id="UP000028185"/>
    </source>
</evidence>
<feature type="domain" description="Glycosyl hydrolase family 13 catalytic" evidence="11">
    <location>
        <begin position="17"/>
        <end position="405"/>
    </location>
</feature>
<dbReference type="FunFam" id="3.90.400.10:FF:000002">
    <property type="entry name" value="Sucrose isomerase"/>
    <property type="match status" value="1"/>
</dbReference>
<dbReference type="InterPro" id="IPR017853">
    <property type="entry name" value="GH"/>
</dbReference>
<dbReference type="SMART" id="SM00642">
    <property type="entry name" value="Aamy"/>
    <property type="match status" value="1"/>
</dbReference>
<dbReference type="CDD" id="cd11333">
    <property type="entry name" value="AmyAc_SI_OligoGlu_DGase"/>
    <property type="match status" value="1"/>
</dbReference>
<dbReference type="InterPro" id="IPR013780">
    <property type="entry name" value="Glyco_hydro_b"/>
</dbReference>
<evidence type="ECO:0000256" key="6">
    <source>
        <dbReference type="ARBA" id="ARBA00066532"/>
    </source>
</evidence>
<dbReference type="PANTHER" id="PTHR10357">
    <property type="entry name" value="ALPHA-AMYLASE FAMILY MEMBER"/>
    <property type="match status" value="1"/>
</dbReference>
<dbReference type="PANTHER" id="PTHR10357:SF179">
    <property type="entry name" value="NEUTRAL AND BASIC AMINO ACID TRANSPORT PROTEIN RBAT"/>
    <property type="match status" value="1"/>
</dbReference>
<dbReference type="SUPFAM" id="SSF51445">
    <property type="entry name" value="(Trans)glycosidases"/>
    <property type="match status" value="1"/>
</dbReference>
<comment type="similarity">
    <text evidence="1">Belongs to the glycosyl hydrolase 13 family.</text>
</comment>
<organism evidence="12 13">
    <name type="scientific">Streptococcus suis 6407</name>
    <dbReference type="NCBI Taxonomy" id="1214179"/>
    <lineage>
        <taxon>Bacteria</taxon>
        <taxon>Bacillati</taxon>
        <taxon>Bacillota</taxon>
        <taxon>Bacilli</taxon>
        <taxon>Lactobacillales</taxon>
        <taxon>Streptococcaceae</taxon>
        <taxon>Streptococcus</taxon>
    </lineage>
</organism>
<reference evidence="12 13" key="1">
    <citation type="journal article" date="2014" name="Genome Announc.">
        <title>Whole-Genome Sequence of Streptococcus suis Serotype 4 Reference Strain 6407.</title>
        <authorList>
            <person name="Wang K."/>
            <person name="Chen J."/>
            <person name="Yao H."/>
            <person name="Lu C."/>
        </authorList>
    </citation>
    <scope>NUCLEOTIDE SEQUENCE [LARGE SCALE GENOMIC DNA]</scope>
    <source>
        <strain evidence="12">6407</strain>
    </source>
</reference>
<evidence type="ECO:0000256" key="2">
    <source>
        <dbReference type="ARBA" id="ARBA00022801"/>
    </source>
</evidence>
<evidence type="ECO:0000256" key="4">
    <source>
        <dbReference type="ARBA" id="ARBA00050879"/>
    </source>
</evidence>
<evidence type="ECO:0000313" key="12">
    <source>
        <dbReference type="EMBL" id="AIG43976.1"/>
    </source>
</evidence>
<comment type="catalytic activity">
    <reaction evidence="4">
        <text>Hydrolysis of (1-&gt;6)-alpha-D-glucosidic linkages in (1-&gt;6)-alpha-D-glucans and derived oligosaccharides.</text>
        <dbReference type="EC" id="3.2.1.70"/>
    </reaction>
</comment>
<dbReference type="Gene3D" id="3.20.20.80">
    <property type="entry name" value="Glycosidases"/>
    <property type="match status" value="1"/>
</dbReference>
<dbReference type="EMBL" id="CP008921">
    <property type="protein sequence ID" value="AIG43976.1"/>
    <property type="molecule type" value="Genomic_DNA"/>
</dbReference>
<dbReference type="RefSeq" id="WP_014637076.1">
    <property type="nucleotide sequence ID" value="NZ_ALLE01000014.1"/>
</dbReference>
<evidence type="ECO:0000256" key="10">
    <source>
        <dbReference type="ARBA" id="ARBA00082008"/>
    </source>
</evidence>
<dbReference type="Gene3D" id="3.90.400.10">
    <property type="entry name" value="Oligo-1,6-glucosidase, Domain 2"/>
    <property type="match status" value="1"/>
</dbReference>
<evidence type="ECO:0000256" key="1">
    <source>
        <dbReference type="ARBA" id="ARBA00008061"/>
    </source>
</evidence>
<dbReference type="Proteomes" id="UP000028185">
    <property type="component" value="Chromosome"/>
</dbReference>
<comment type="function">
    <text evidence="5">The physiological substrates may be short isomaltosaccharides.</text>
</comment>
<name>A0A075SKR3_STRSU</name>
<dbReference type="FunFam" id="3.20.20.80:FF:000064">
    <property type="entry name" value="Oligo-1,6-glucosidase"/>
    <property type="match status" value="2"/>
</dbReference>
<dbReference type="EC" id="3.2.1.70" evidence="6"/>
<accession>A0A075SKR3</accession>
<protein>
    <recommendedName>
        <fullName evidence="7">Glucan 1,6-alpha-glucosidase</fullName>
        <ecNumber evidence="6">3.2.1.70</ecNumber>
    </recommendedName>
    <alternativeName>
        <fullName evidence="9">Dextran glucosidase</fullName>
    </alternativeName>
    <alternativeName>
        <fullName evidence="10">Exo-1,6-alpha-glucosidase</fullName>
    </alternativeName>
    <alternativeName>
        <fullName evidence="8">Glucodextranase</fullName>
    </alternativeName>
</protein>
<dbReference type="GO" id="GO:0009313">
    <property type="term" value="P:oligosaccharide catabolic process"/>
    <property type="evidence" value="ECO:0007669"/>
    <property type="project" value="TreeGrafter"/>
</dbReference>